<dbReference type="EMBL" id="JAVGVR010000001">
    <property type="protein sequence ID" value="MDQ6595693.1"/>
    <property type="molecule type" value="Genomic_DNA"/>
</dbReference>
<organism evidence="4 5">
    <name type="scientific">Bacillus salipaludis</name>
    <dbReference type="NCBI Taxonomy" id="2547811"/>
    <lineage>
        <taxon>Bacteria</taxon>
        <taxon>Bacillati</taxon>
        <taxon>Bacillota</taxon>
        <taxon>Bacilli</taxon>
        <taxon>Bacillales</taxon>
        <taxon>Bacillaceae</taxon>
        <taxon>Bacillus</taxon>
    </lineage>
</organism>
<dbReference type="Proteomes" id="UP001178888">
    <property type="component" value="Unassembled WGS sequence"/>
</dbReference>
<accession>A0A4R5VKY2</accession>
<evidence type="ECO:0000256" key="2">
    <source>
        <dbReference type="SAM" id="Phobius"/>
    </source>
</evidence>
<evidence type="ECO:0000256" key="1">
    <source>
        <dbReference type="SAM" id="MobiDB-lite"/>
    </source>
</evidence>
<reference evidence="3" key="2">
    <citation type="submission" date="2023-08" db="EMBL/GenBank/DDBJ databases">
        <title>Nitrogen cycling bacteria in agricultural field soils.</title>
        <authorList>
            <person name="Jang J."/>
        </authorList>
    </citation>
    <scope>NUCLEOTIDE SEQUENCE</scope>
    <source>
        <strain evidence="3">PS3-36</strain>
    </source>
</reference>
<evidence type="ECO:0000313" key="4">
    <source>
        <dbReference type="EMBL" id="TDK58638.1"/>
    </source>
</evidence>
<protein>
    <submittedName>
        <fullName evidence="3">PepSY-associated TM helix domain-containing protein</fullName>
    </submittedName>
</protein>
<evidence type="ECO:0000313" key="3">
    <source>
        <dbReference type="EMBL" id="MDQ6595693.1"/>
    </source>
</evidence>
<keyword evidence="2" id="KW-1133">Transmembrane helix</keyword>
<proteinExistence type="predicted"/>
<dbReference type="InterPro" id="IPR005625">
    <property type="entry name" value="PepSY-ass_TM"/>
</dbReference>
<feature type="transmembrane region" description="Helical" evidence="2">
    <location>
        <begin position="144"/>
        <end position="168"/>
    </location>
</feature>
<evidence type="ECO:0000313" key="5">
    <source>
        <dbReference type="Proteomes" id="UP000295132"/>
    </source>
</evidence>
<gene>
    <name evidence="4" type="ORF">E2K98_22580</name>
    <name evidence="3" type="ORF">RCG21_04625</name>
</gene>
<dbReference type="Pfam" id="PF03929">
    <property type="entry name" value="PepSY_TM"/>
    <property type="match status" value="1"/>
</dbReference>
<dbReference type="RefSeq" id="WP_133338188.1">
    <property type="nucleotide sequence ID" value="NZ_JAVGVR010000001.1"/>
</dbReference>
<dbReference type="AlphaFoldDB" id="A0A4R5VKY2"/>
<keyword evidence="2" id="KW-0472">Membrane</keyword>
<feature type="region of interest" description="Disordered" evidence="1">
    <location>
        <begin position="40"/>
        <end position="125"/>
    </location>
</feature>
<dbReference type="EMBL" id="SMYO01000012">
    <property type="protein sequence ID" value="TDK58638.1"/>
    <property type="molecule type" value="Genomic_DNA"/>
</dbReference>
<keyword evidence="6" id="KW-1185">Reference proteome</keyword>
<dbReference type="Proteomes" id="UP000295132">
    <property type="component" value="Unassembled WGS sequence"/>
</dbReference>
<feature type="compositionally biased region" description="Low complexity" evidence="1">
    <location>
        <begin position="53"/>
        <end position="96"/>
    </location>
</feature>
<keyword evidence="2" id="KW-0812">Transmembrane</keyword>
<comment type="caution">
    <text evidence="4">The sequence shown here is derived from an EMBL/GenBank/DDBJ whole genome shotgun (WGS) entry which is preliminary data.</text>
</comment>
<evidence type="ECO:0000313" key="6">
    <source>
        <dbReference type="Proteomes" id="UP001178888"/>
    </source>
</evidence>
<sequence>MKKTRKAHLWIGLIASILILMESITGLLMNEPWLVGQSTQMEGKGGFQPQQMNQGTSASGSSQTAGQANAQNQGKISQNGQGQTSGQTSNGQLQGQMGSTANGQFPGREGMTGGPGGERGTSGSLMGIIKGLHEGRIGTTNIKWLIDLTALAMIFLTGSGIFLSMKVLRADKIRRNRKNSEKAVV</sequence>
<feature type="compositionally biased region" description="Gly residues" evidence="1">
    <location>
        <begin position="110"/>
        <end position="120"/>
    </location>
</feature>
<name>A0A4R5VKY2_9BACI</name>
<feature type="transmembrane region" description="Helical" evidence="2">
    <location>
        <begin position="7"/>
        <end position="29"/>
    </location>
</feature>
<reference evidence="4 5" key="1">
    <citation type="submission" date="2019-03" db="EMBL/GenBank/DDBJ databases">
        <title>Bacillus niacini sp. nov. a Nicotinate-Metabolizing Mesophile Isolated from Soil.</title>
        <authorList>
            <person name="Zhang G."/>
        </authorList>
    </citation>
    <scope>NUCLEOTIDE SEQUENCE [LARGE SCALE GENOMIC DNA]</scope>
    <source>
        <strain evidence="4 5">WN066</strain>
    </source>
</reference>